<evidence type="ECO:0000313" key="3">
    <source>
        <dbReference type="Proteomes" id="UP001212997"/>
    </source>
</evidence>
<dbReference type="AlphaFoldDB" id="A0AAD5YH71"/>
<gene>
    <name evidence="2" type="ORF">NLI96_g2833</name>
</gene>
<dbReference type="EMBL" id="JANAWD010000066">
    <property type="protein sequence ID" value="KAJ3488484.1"/>
    <property type="molecule type" value="Genomic_DNA"/>
</dbReference>
<feature type="region of interest" description="Disordered" evidence="1">
    <location>
        <begin position="70"/>
        <end position="93"/>
    </location>
</feature>
<evidence type="ECO:0000313" key="2">
    <source>
        <dbReference type="EMBL" id="KAJ3488484.1"/>
    </source>
</evidence>
<evidence type="ECO:0000256" key="1">
    <source>
        <dbReference type="SAM" id="MobiDB-lite"/>
    </source>
</evidence>
<feature type="compositionally biased region" description="Basic residues" evidence="1">
    <location>
        <begin position="1"/>
        <end position="13"/>
    </location>
</feature>
<accession>A0AAD5YH71</accession>
<comment type="caution">
    <text evidence="2">The sequence shown here is derived from an EMBL/GenBank/DDBJ whole genome shotgun (WGS) entry which is preliminary data.</text>
</comment>
<keyword evidence="3" id="KW-1185">Reference proteome</keyword>
<name>A0AAD5YH71_9APHY</name>
<organism evidence="2 3">
    <name type="scientific">Meripilus lineatus</name>
    <dbReference type="NCBI Taxonomy" id="2056292"/>
    <lineage>
        <taxon>Eukaryota</taxon>
        <taxon>Fungi</taxon>
        <taxon>Dikarya</taxon>
        <taxon>Basidiomycota</taxon>
        <taxon>Agaricomycotina</taxon>
        <taxon>Agaricomycetes</taxon>
        <taxon>Polyporales</taxon>
        <taxon>Meripilaceae</taxon>
        <taxon>Meripilus</taxon>
    </lineage>
</organism>
<sequence>MSTRPHHHRRRSHSTSSPLTSPRHIDADKWRASLKRARPNTLSGPSYKDLLSDQLPQKWDVEIWRRGKRPRRSTSVRFPCQPPLQPASIFSQENNMSVDEVPRFAPSSPPVFRDTPTPPSKLPSTSDAFHFFPSRPKVSNRLAQSPSIPSHPPSQDIDRLRSDAFCELHRTVAESGEGLVRRMRDWEGSQSAASAARPTHARTESPRARNHYVPHTDFTWTSSVTDDSEEDELDIQIMPGDSPCPGTFAHWGPPHKKRALSMSVMEVDHTSLDDIPSTFVSPESSERCSSPVDPSVSETSAFTSDDESPDIPMLGPSFLSPPYTLNNSANSSLMSLPLHPPSLNRSHSHSGTYHIPSTASREEKAIAALTLAMANGAAGINDYSDIRLLEDNAPLTMDQSLVGELWD</sequence>
<dbReference type="Proteomes" id="UP001212997">
    <property type="component" value="Unassembled WGS sequence"/>
</dbReference>
<proteinExistence type="predicted"/>
<reference evidence="2" key="1">
    <citation type="submission" date="2022-07" db="EMBL/GenBank/DDBJ databases">
        <title>Genome Sequence of Physisporinus lineatus.</title>
        <authorList>
            <person name="Buettner E."/>
        </authorList>
    </citation>
    <scope>NUCLEOTIDE SEQUENCE</scope>
    <source>
        <strain evidence="2">VT162</strain>
    </source>
</reference>
<feature type="region of interest" description="Disordered" evidence="1">
    <location>
        <begin position="1"/>
        <end position="50"/>
    </location>
</feature>
<protein>
    <submittedName>
        <fullName evidence="2">Uncharacterized protein</fullName>
    </submittedName>
</protein>
<feature type="region of interest" description="Disordered" evidence="1">
    <location>
        <begin position="105"/>
        <end position="158"/>
    </location>
</feature>
<feature type="region of interest" description="Disordered" evidence="1">
    <location>
        <begin position="278"/>
        <end position="310"/>
    </location>
</feature>